<gene>
    <name evidence="1" type="ORF">QFC20_005026</name>
</gene>
<protein>
    <submittedName>
        <fullName evidence="1">Uncharacterized protein</fullName>
    </submittedName>
</protein>
<dbReference type="EMBL" id="JASBWS010000065">
    <property type="protein sequence ID" value="KAJ9102197.1"/>
    <property type="molecule type" value="Genomic_DNA"/>
</dbReference>
<organism evidence="1 2">
    <name type="scientific">Naganishia adeliensis</name>
    <dbReference type="NCBI Taxonomy" id="92952"/>
    <lineage>
        <taxon>Eukaryota</taxon>
        <taxon>Fungi</taxon>
        <taxon>Dikarya</taxon>
        <taxon>Basidiomycota</taxon>
        <taxon>Agaricomycotina</taxon>
        <taxon>Tremellomycetes</taxon>
        <taxon>Filobasidiales</taxon>
        <taxon>Filobasidiaceae</taxon>
        <taxon>Naganishia</taxon>
    </lineage>
</organism>
<proteinExistence type="predicted"/>
<evidence type="ECO:0000313" key="1">
    <source>
        <dbReference type="EMBL" id="KAJ9102197.1"/>
    </source>
</evidence>
<keyword evidence="2" id="KW-1185">Reference proteome</keyword>
<accession>A0ACC2VUT7</accession>
<name>A0ACC2VUT7_9TREE</name>
<comment type="caution">
    <text evidence="1">The sequence shown here is derived from an EMBL/GenBank/DDBJ whole genome shotgun (WGS) entry which is preliminary data.</text>
</comment>
<dbReference type="Proteomes" id="UP001230649">
    <property type="component" value="Unassembled WGS sequence"/>
</dbReference>
<reference evidence="1" key="1">
    <citation type="submission" date="2023-04" db="EMBL/GenBank/DDBJ databases">
        <title>Draft Genome sequencing of Naganishia species isolated from polar environments using Oxford Nanopore Technology.</title>
        <authorList>
            <person name="Leo P."/>
            <person name="Venkateswaran K."/>
        </authorList>
    </citation>
    <scope>NUCLEOTIDE SEQUENCE</scope>
    <source>
        <strain evidence="1">MNA-CCFEE 5262</strain>
    </source>
</reference>
<evidence type="ECO:0000313" key="2">
    <source>
        <dbReference type="Proteomes" id="UP001230649"/>
    </source>
</evidence>
<sequence length="124" mass="13167">MASAPKTSRRMIARKSTGGKVPKKAFAPGNANDTSTRPGGAGGASSRGKTGGAAAAADTGRKHRYRPGTVALREIRKYQKSTDLLLAKLPFSRVVREVTYELAPYAHNLRWQSSALLALQEATG</sequence>